<dbReference type="Pfam" id="PF01022">
    <property type="entry name" value="HTH_5"/>
    <property type="match status" value="1"/>
</dbReference>
<dbReference type="InterPro" id="IPR051081">
    <property type="entry name" value="HTH_MetalResp_TranReg"/>
</dbReference>
<dbReference type="PRINTS" id="PR00778">
    <property type="entry name" value="HTHARSR"/>
</dbReference>
<dbReference type="NCBIfam" id="NF033788">
    <property type="entry name" value="HTH_metalloreg"/>
    <property type="match status" value="1"/>
</dbReference>
<evidence type="ECO:0000259" key="4">
    <source>
        <dbReference type="PROSITE" id="PS50987"/>
    </source>
</evidence>
<accession>A0A968GFB0</accession>
<keyword evidence="2" id="KW-0238">DNA-binding</keyword>
<dbReference type="EMBL" id="JAATLM010000001">
    <property type="protein sequence ID" value="NIZ69453.1"/>
    <property type="molecule type" value="Genomic_DNA"/>
</dbReference>
<dbReference type="InterPro" id="IPR001845">
    <property type="entry name" value="HTH_ArsR_DNA-bd_dom"/>
</dbReference>
<dbReference type="AlphaFoldDB" id="A0A968GFB0"/>
<dbReference type="SMART" id="SM00418">
    <property type="entry name" value="HTH_ARSR"/>
    <property type="match status" value="1"/>
</dbReference>
<proteinExistence type="predicted"/>
<evidence type="ECO:0000256" key="3">
    <source>
        <dbReference type="ARBA" id="ARBA00023163"/>
    </source>
</evidence>
<dbReference type="InterPro" id="IPR011991">
    <property type="entry name" value="ArsR-like_HTH"/>
</dbReference>
<keyword evidence="1" id="KW-0805">Transcription regulation</keyword>
<dbReference type="RefSeq" id="WP_167695543.1">
    <property type="nucleotide sequence ID" value="NZ_CP118181.1"/>
</dbReference>
<dbReference type="PANTHER" id="PTHR33154:SF18">
    <property type="entry name" value="ARSENICAL RESISTANCE OPERON REPRESSOR"/>
    <property type="match status" value="1"/>
</dbReference>
<keyword evidence="3" id="KW-0804">Transcription</keyword>
<dbReference type="PANTHER" id="PTHR33154">
    <property type="entry name" value="TRANSCRIPTIONAL REGULATOR, ARSR FAMILY"/>
    <property type="match status" value="1"/>
</dbReference>
<evidence type="ECO:0000313" key="5">
    <source>
        <dbReference type="EMBL" id="NIZ69453.1"/>
    </source>
</evidence>
<dbReference type="Gene3D" id="1.10.10.10">
    <property type="entry name" value="Winged helix-like DNA-binding domain superfamily/Winged helix DNA-binding domain"/>
    <property type="match status" value="1"/>
</dbReference>
<dbReference type="GO" id="GO:0003700">
    <property type="term" value="F:DNA-binding transcription factor activity"/>
    <property type="evidence" value="ECO:0007669"/>
    <property type="project" value="InterPro"/>
</dbReference>
<sequence>MHDDYPEQALLMKAFCDESRLAILSKLKVGERCGCALLEELVISQSTLSHHMKILLASGVVQARKAGKWVYYSLDHTGLMRAKQYLNAYTMAAEQITLIEC</sequence>
<evidence type="ECO:0000313" key="6">
    <source>
        <dbReference type="Proteomes" id="UP000778951"/>
    </source>
</evidence>
<evidence type="ECO:0000256" key="1">
    <source>
        <dbReference type="ARBA" id="ARBA00023015"/>
    </source>
</evidence>
<protein>
    <submittedName>
        <fullName evidence="5">Winged helix-turn-helix transcriptional regulator</fullName>
    </submittedName>
</protein>
<keyword evidence="6" id="KW-1185">Reference proteome</keyword>
<organism evidence="5 6">
    <name type="scientific">Entomospira culicis</name>
    <dbReference type="NCBI Taxonomy" id="2719989"/>
    <lineage>
        <taxon>Bacteria</taxon>
        <taxon>Pseudomonadati</taxon>
        <taxon>Spirochaetota</taxon>
        <taxon>Spirochaetia</taxon>
        <taxon>Spirochaetales</taxon>
        <taxon>Spirochaetaceae</taxon>
        <taxon>Entomospira</taxon>
    </lineage>
</organism>
<dbReference type="SUPFAM" id="SSF46785">
    <property type="entry name" value="Winged helix' DNA-binding domain"/>
    <property type="match status" value="1"/>
</dbReference>
<evidence type="ECO:0000256" key="2">
    <source>
        <dbReference type="ARBA" id="ARBA00023125"/>
    </source>
</evidence>
<dbReference type="Proteomes" id="UP000778951">
    <property type="component" value="Unassembled WGS sequence"/>
</dbReference>
<dbReference type="CDD" id="cd00090">
    <property type="entry name" value="HTH_ARSR"/>
    <property type="match status" value="1"/>
</dbReference>
<gene>
    <name evidence="5" type="ORF">HCT48_04395</name>
</gene>
<reference evidence="5" key="1">
    <citation type="submission" date="2020-03" db="EMBL/GenBank/DDBJ databases">
        <title>Spirochaetal bacteria isolated from arthropods constitute a novel genus Entomospira genus novum within the order Spirochaetales.</title>
        <authorList>
            <person name="Grana-Miraglia L."/>
            <person name="Sikutova S."/>
            <person name="Fingerle V."/>
            <person name="Sing A."/>
            <person name="Castillo-Ramirez S."/>
            <person name="Margos G."/>
            <person name="Rudolf I."/>
        </authorList>
    </citation>
    <scope>NUCLEOTIDE SEQUENCE</scope>
    <source>
        <strain evidence="5">BR149</strain>
    </source>
</reference>
<dbReference type="GO" id="GO:0003677">
    <property type="term" value="F:DNA binding"/>
    <property type="evidence" value="ECO:0007669"/>
    <property type="project" value="UniProtKB-KW"/>
</dbReference>
<comment type="caution">
    <text evidence="5">The sequence shown here is derived from an EMBL/GenBank/DDBJ whole genome shotgun (WGS) entry which is preliminary data.</text>
</comment>
<name>A0A968GFB0_9SPIO</name>
<dbReference type="InterPro" id="IPR036390">
    <property type="entry name" value="WH_DNA-bd_sf"/>
</dbReference>
<dbReference type="PROSITE" id="PS50987">
    <property type="entry name" value="HTH_ARSR_2"/>
    <property type="match status" value="1"/>
</dbReference>
<feature type="domain" description="HTH arsR-type" evidence="4">
    <location>
        <begin position="1"/>
        <end position="94"/>
    </location>
</feature>
<dbReference type="InterPro" id="IPR036388">
    <property type="entry name" value="WH-like_DNA-bd_sf"/>
</dbReference>